<dbReference type="OrthoDB" id="10416837at2759"/>
<reference evidence="2" key="1">
    <citation type="submission" date="2021-03" db="EMBL/GenBank/DDBJ databases">
        <authorList>
            <person name="Bekaert M."/>
        </authorList>
    </citation>
    <scope>NUCLEOTIDE SEQUENCE</scope>
</reference>
<dbReference type="SUPFAM" id="SSF63825">
    <property type="entry name" value="YWTD domain"/>
    <property type="match status" value="1"/>
</dbReference>
<keyword evidence="3" id="KW-1185">Reference proteome</keyword>
<dbReference type="InterPro" id="IPR011042">
    <property type="entry name" value="6-blade_b-propeller_TolB-like"/>
</dbReference>
<name>A0A8S3RD07_MYTED</name>
<proteinExistence type="predicted"/>
<evidence type="ECO:0008006" key="4">
    <source>
        <dbReference type="Google" id="ProtNLM"/>
    </source>
</evidence>
<dbReference type="Proteomes" id="UP000683360">
    <property type="component" value="Unassembled WGS sequence"/>
</dbReference>
<dbReference type="Gene3D" id="2.120.10.30">
    <property type="entry name" value="TolB, C-terminal domain"/>
    <property type="match status" value="1"/>
</dbReference>
<dbReference type="SUPFAM" id="SSF57845">
    <property type="entry name" value="B-box zinc-binding domain"/>
    <property type="match status" value="1"/>
</dbReference>
<sequence length="428" mass="48727">MHRNHDVIISVNNFKQLPPSIANISPYCPQHDRKFKNYCPQHESLSCQLCIQSNQCWILSLENVIQTAKTSVLFEILVKNLKYIKMNAEKVVILVDRKQNLVEIKNQRQIIPEEIKQVRNKINGHLDGLKQPIHHDVYAAEEKVKTQIEDLLRKLADHTENIDILQTNMSAIKEYASDLQAFIGSKLIEKELKKQEIFMQSLIENDSLQKEDLNCKIKDKISDVLSTVTSIGSISVTSNSPFVVLQTDKNKQAQIRIFHRETPTPINDIKMTLNRKFELIGTTGDGHLLYCNTGIGIQKGNVRGNYSSIFVKDNTLSTWSYVATSKRQDTNRSNNTVVCCTVTGEKFWEYKDQLVSPPYGIAVDKDSNVYFASLDIDSIIVLSSDGKQARKLLDRDDGISQPYGLAIDVKNDRLMVANHHEPSLYEFC</sequence>
<dbReference type="EMBL" id="CAJPWZ010000975">
    <property type="protein sequence ID" value="CAG2204656.1"/>
    <property type="molecule type" value="Genomic_DNA"/>
</dbReference>
<feature type="coiled-coil region" evidence="1">
    <location>
        <begin position="141"/>
        <end position="168"/>
    </location>
</feature>
<dbReference type="AlphaFoldDB" id="A0A8S3RD07"/>
<keyword evidence="1" id="KW-0175">Coiled coil</keyword>
<gene>
    <name evidence="2" type="ORF">MEDL_19087</name>
</gene>
<evidence type="ECO:0000313" key="2">
    <source>
        <dbReference type="EMBL" id="CAG2204656.1"/>
    </source>
</evidence>
<protein>
    <recommendedName>
        <fullName evidence="4">B box-type domain-containing protein</fullName>
    </recommendedName>
</protein>
<organism evidence="2 3">
    <name type="scientific">Mytilus edulis</name>
    <name type="common">Blue mussel</name>
    <dbReference type="NCBI Taxonomy" id="6550"/>
    <lineage>
        <taxon>Eukaryota</taxon>
        <taxon>Metazoa</taxon>
        <taxon>Spiralia</taxon>
        <taxon>Lophotrochozoa</taxon>
        <taxon>Mollusca</taxon>
        <taxon>Bivalvia</taxon>
        <taxon>Autobranchia</taxon>
        <taxon>Pteriomorphia</taxon>
        <taxon>Mytilida</taxon>
        <taxon>Mytiloidea</taxon>
        <taxon>Mytilidae</taxon>
        <taxon>Mytilinae</taxon>
        <taxon>Mytilus</taxon>
    </lineage>
</organism>
<comment type="caution">
    <text evidence="2">The sequence shown here is derived from an EMBL/GenBank/DDBJ whole genome shotgun (WGS) entry which is preliminary data.</text>
</comment>
<accession>A0A8S3RD07</accession>
<evidence type="ECO:0000313" key="3">
    <source>
        <dbReference type="Proteomes" id="UP000683360"/>
    </source>
</evidence>
<evidence type="ECO:0000256" key="1">
    <source>
        <dbReference type="SAM" id="Coils"/>
    </source>
</evidence>